<evidence type="ECO:0000256" key="1">
    <source>
        <dbReference type="SAM" id="Phobius"/>
    </source>
</evidence>
<accession>A0A417YWY6</accession>
<keyword evidence="1" id="KW-0812">Transmembrane</keyword>
<feature type="transmembrane region" description="Helical" evidence="1">
    <location>
        <begin position="66"/>
        <end position="84"/>
    </location>
</feature>
<proteinExistence type="predicted"/>
<keyword evidence="1" id="KW-1133">Transmembrane helix</keyword>
<dbReference type="Proteomes" id="UP000284416">
    <property type="component" value="Unassembled WGS sequence"/>
</dbReference>
<dbReference type="InterPro" id="IPR053150">
    <property type="entry name" value="Teicoplanin_resist-assoc"/>
</dbReference>
<keyword evidence="4" id="KW-1185">Reference proteome</keyword>
<sequence>MTIMKKLINLLLFIVYLSVLFYLLFFSAYRNGVQGIVDYNFVPFKTITRYFTYSFRLAPTVVTDEFFGNILAFMPFGFYLPVLFSKIKSVGKVAFFSFILSLCVESAQFYFRVGVFDVDDLILNSLGGIIGYSIWVLFNRGRKRLS</sequence>
<feature type="domain" description="VanZ-like" evidence="2">
    <location>
        <begin position="13"/>
        <end position="138"/>
    </location>
</feature>
<dbReference type="PANTHER" id="PTHR36834:SF2">
    <property type="entry name" value="MEMBRANE PROTEIN"/>
    <property type="match status" value="1"/>
</dbReference>
<dbReference type="Pfam" id="PF04892">
    <property type="entry name" value="VanZ"/>
    <property type="match status" value="1"/>
</dbReference>
<dbReference type="PANTHER" id="PTHR36834">
    <property type="entry name" value="MEMBRANE PROTEIN-RELATED"/>
    <property type="match status" value="1"/>
</dbReference>
<dbReference type="InterPro" id="IPR006976">
    <property type="entry name" value="VanZ-like"/>
</dbReference>
<name>A0A417YWY6_9BACI</name>
<organism evidence="3 4">
    <name type="scientific">Neobacillus notoginsengisoli</name>
    <dbReference type="NCBI Taxonomy" id="1578198"/>
    <lineage>
        <taxon>Bacteria</taxon>
        <taxon>Bacillati</taxon>
        <taxon>Bacillota</taxon>
        <taxon>Bacilli</taxon>
        <taxon>Bacillales</taxon>
        <taxon>Bacillaceae</taxon>
        <taxon>Neobacillus</taxon>
    </lineage>
</organism>
<feature type="transmembrane region" description="Helical" evidence="1">
    <location>
        <begin position="121"/>
        <end position="138"/>
    </location>
</feature>
<evidence type="ECO:0000259" key="2">
    <source>
        <dbReference type="Pfam" id="PF04892"/>
    </source>
</evidence>
<evidence type="ECO:0000313" key="4">
    <source>
        <dbReference type="Proteomes" id="UP000284416"/>
    </source>
</evidence>
<keyword evidence="1" id="KW-0472">Membrane</keyword>
<dbReference type="AlphaFoldDB" id="A0A417YWY6"/>
<protein>
    <submittedName>
        <fullName evidence="3">VanZ family protein</fullName>
    </submittedName>
</protein>
<feature type="transmembrane region" description="Helical" evidence="1">
    <location>
        <begin position="93"/>
        <end position="115"/>
    </location>
</feature>
<gene>
    <name evidence="3" type="ORF">D1B31_05200</name>
</gene>
<evidence type="ECO:0000313" key="3">
    <source>
        <dbReference type="EMBL" id="RHW42039.1"/>
    </source>
</evidence>
<dbReference type="EMBL" id="QWEG01000003">
    <property type="protein sequence ID" value="RHW42039.1"/>
    <property type="molecule type" value="Genomic_DNA"/>
</dbReference>
<reference evidence="3 4" key="1">
    <citation type="journal article" date="2017" name="Int. J. Syst. Evol. Microbiol.">
        <title>Bacillus notoginsengisoli sp. nov., a novel bacterium isolated from the rhizosphere of Panax notoginseng.</title>
        <authorList>
            <person name="Zhang M.Y."/>
            <person name="Cheng J."/>
            <person name="Cai Y."/>
            <person name="Zhang T.Y."/>
            <person name="Wu Y.Y."/>
            <person name="Manikprabhu D."/>
            <person name="Li W.J."/>
            <person name="Zhang Y.X."/>
        </authorList>
    </citation>
    <scope>NUCLEOTIDE SEQUENCE [LARGE SCALE GENOMIC DNA]</scope>
    <source>
        <strain evidence="3 4">JCM 30743</strain>
    </source>
</reference>
<comment type="caution">
    <text evidence="3">The sequence shown here is derived from an EMBL/GenBank/DDBJ whole genome shotgun (WGS) entry which is preliminary data.</text>
</comment>
<feature type="transmembrane region" description="Helical" evidence="1">
    <location>
        <begin position="7"/>
        <end position="29"/>
    </location>
</feature>